<dbReference type="InterPro" id="IPR005804">
    <property type="entry name" value="FA_desaturase_dom"/>
</dbReference>
<sequence length="382" mass="44335">VYVDKTYNSNNKQIKNVVCMSYLTSFGYVLRDVIATSVVMYFGGYIDLIPNMIVRLIVSFVYCFVLGTVMMGMWVLAHECGHQAFSPSLIVNDTVGCVLHTILLVPYWSWKYSHGQHHANANSMEKDSVFVPRTDLRIDFKRASEPSLLKRVTALVKFLTMGWILYLLINAASSKVEKPAANKKKGERGAVNTIAASLGLETWNSHFNPFCNLWRNPGQRIGVVGSDVALLVWVWILYRLILRFGVITMTRNYFVPYIWVNVWLVIITYLQHTDLAVPKYYSEKWTWLRGALGTVDRDFGIMNVLHHHITDTHVLHHIFSQIPHYHAQEATKALLDSHLIDEYYLCDPTPWYVALWRSYTQCWYVRHDQPITWFESFKTKHF</sequence>
<gene>
    <name evidence="3" type="ORF">RFI_22118</name>
</gene>
<dbReference type="OrthoDB" id="1461976at2759"/>
<feature type="non-terminal residue" evidence="3">
    <location>
        <position position="1"/>
    </location>
</feature>
<evidence type="ECO:0000313" key="3">
    <source>
        <dbReference type="EMBL" id="ETO15245.1"/>
    </source>
</evidence>
<name>X6MQ70_RETFI</name>
<dbReference type="InterPro" id="IPR012171">
    <property type="entry name" value="Fatty_acid_desaturase"/>
</dbReference>
<dbReference type="Pfam" id="PF00487">
    <property type="entry name" value="FA_desaturase"/>
    <property type="match status" value="1"/>
</dbReference>
<dbReference type="PANTHER" id="PTHR32100">
    <property type="entry name" value="OMEGA-6 FATTY ACID DESATURASE, CHLOROPLASTIC"/>
    <property type="match status" value="1"/>
</dbReference>
<dbReference type="Proteomes" id="UP000023152">
    <property type="component" value="Unassembled WGS sequence"/>
</dbReference>
<feature type="transmembrane region" description="Helical" evidence="1">
    <location>
        <begin position="20"/>
        <end position="42"/>
    </location>
</feature>
<reference evidence="3 4" key="1">
    <citation type="journal article" date="2013" name="Curr. Biol.">
        <title>The Genome of the Foraminiferan Reticulomyxa filosa.</title>
        <authorList>
            <person name="Glockner G."/>
            <person name="Hulsmann N."/>
            <person name="Schleicher M."/>
            <person name="Noegel A.A."/>
            <person name="Eichinger L."/>
            <person name="Gallinger C."/>
            <person name="Pawlowski J."/>
            <person name="Sierra R."/>
            <person name="Euteneuer U."/>
            <person name="Pillet L."/>
            <person name="Moustafa A."/>
            <person name="Platzer M."/>
            <person name="Groth M."/>
            <person name="Szafranski K."/>
            <person name="Schliwa M."/>
        </authorList>
    </citation>
    <scope>NUCLEOTIDE SEQUENCE [LARGE SCALE GENOMIC DNA]</scope>
</reference>
<keyword evidence="4" id="KW-1185">Reference proteome</keyword>
<feature type="transmembrane region" description="Helical" evidence="1">
    <location>
        <begin position="253"/>
        <end position="270"/>
    </location>
</feature>
<feature type="transmembrane region" description="Helical" evidence="1">
    <location>
        <begin position="221"/>
        <end position="241"/>
    </location>
</feature>
<dbReference type="GO" id="GO:0016491">
    <property type="term" value="F:oxidoreductase activity"/>
    <property type="evidence" value="ECO:0007669"/>
    <property type="project" value="InterPro"/>
</dbReference>
<feature type="transmembrane region" description="Helical" evidence="1">
    <location>
        <begin position="54"/>
        <end position="77"/>
    </location>
</feature>
<organism evidence="3 4">
    <name type="scientific">Reticulomyxa filosa</name>
    <dbReference type="NCBI Taxonomy" id="46433"/>
    <lineage>
        <taxon>Eukaryota</taxon>
        <taxon>Sar</taxon>
        <taxon>Rhizaria</taxon>
        <taxon>Retaria</taxon>
        <taxon>Foraminifera</taxon>
        <taxon>Monothalamids</taxon>
        <taxon>Reticulomyxidae</taxon>
        <taxon>Reticulomyxa</taxon>
    </lineage>
</organism>
<dbReference type="CDD" id="cd03507">
    <property type="entry name" value="Delta12-FADS-like"/>
    <property type="match status" value="1"/>
</dbReference>
<dbReference type="GO" id="GO:0006629">
    <property type="term" value="P:lipid metabolic process"/>
    <property type="evidence" value="ECO:0007669"/>
    <property type="project" value="InterPro"/>
</dbReference>
<accession>X6MQ70</accession>
<evidence type="ECO:0000313" key="4">
    <source>
        <dbReference type="Proteomes" id="UP000023152"/>
    </source>
</evidence>
<comment type="caution">
    <text evidence="3">The sequence shown here is derived from an EMBL/GenBank/DDBJ whole genome shotgun (WGS) entry which is preliminary data.</text>
</comment>
<feature type="transmembrane region" description="Helical" evidence="1">
    <location>
        <begin position="89"/>
        <end position="108"/>
    </location>
</feature>
<dbReference type="AlphaFoldDB" id="X6MQ70"/>
<feature type="transmembrane region" description="Helical" evidence="1">
    <location>
        <begin position="148"/>
        <end position="169"/>
    </location>
</feature>
<proteinExistence type="predicted"/>
<dbReference type="OMA" id="FYLFHNY"/>
<dbReference type="EMBL" id="ASPP01019330">
    <property type="protein sequence ID" value="ETO15245.1"/>
    <property type="molecule type" value="Genomic_DNA"/>
</dbReference>
<keyword evidence="1" id="KW-1133">Transmembrane helix</keyword>
<feature type="domain" description="Fatty acid desaturase" evidence="2">
    <location>
        <begin position="59"/>
        <end position="336"/>
    </location>
</feature>
<protein>
    <recommendedName>
        <fullName evidence="2">Fatty acid desaturase domain-containing protein</fullName>
    </recommendedName>
</protein>
<evidence type="ECO:0000256" key="1">
    <source>
        <dbReference type="SAM" id="Phobius"/>
    </source>
</evidence>
<keyword evidence="1" id="KW-0812">Transmembrane</keyword>
<keyword evidence="1" id="KW-0472">Membrane</keyword>
<evidence type="ECO:0000259" key="2">
    <source>
        <dbReference type="Pfam" id="PF00487"/>
    </source>
</evidence>